<accession>R9TPE2</accession>
<dbReference type="RefSeq" id="YP_008126356.1">
    <property type="nucleotide sequence ID" value="NC_021536.1"/>
</dbReference>
<name>R9TPE2_9CAUD</name>
<evidence type="ECO:0000313" key="1">
    <source>
        <dbReference type="EMBL" id="AGN33542.1"/>
    </source>
</evidence>
<keyword evidence="2" id="KW-1185">Reference proteome</keyword>
<organism evidence="1 2">
    <name type="scientific">Synechococcus phage S-IOM18</name>
    <dbReference type="NCBI Taxonomy" id="754039"/>
    <lineage>
        <taxon>Viruses</taxon>
        <taxon>Duplodnaviria</taxon>
        <taxon>Heunggongvirae</taxon>
        <taxon>Uroviricota</taxon>
        <taxon>Caudoviricetes</taxon>
        <taxon>Pantevenvirales</taxon>
        <taxon>Kyanoviridae</taxon>
        <taxon>Tefnutvirus</taxon>
        <taxon>Tefnutvirus siom18</taxon>
    </lineage>
</organism>
<gene>
    <name evidence="1" type="ORF">SWYG_00030</name>
</gene>
<dbReference type="GeneID" id="16045468"/>
<proteinExistence type="predicted"/>
<dbReference type="EMBL" id="HQ317383">
    <property type="protein sequence ID" value="AGN33542.1"/>
    <property type="molecule type" value="Genomic_DNA"/>
</dbReference>
<dbReference type="KEGG" id="vg:16045468"/>
<evidence type="ECO:0000313" key="2">
    <source>
        <dbReference type="Proteomes" id="UP000204294"/>
    </source>
</evidence>
<reference evidence="1 2" key="1">
    <citation type="submission" date="2010-09" db="EMBL/GenBank/DDBJ databases">
        <title>The Genome Sequence of Synechococcus phage S-IOM18.</title>
        <authorList>
            <consortium name="The Broad Institute Genome Sequencing Platform"/>
            <person name="Henn M.R."/>
            <person name="Clokie M."/>
            <person name="Levin J."/>
            <person name="Malboeuf C."/>
            <person name="Casali M."/>
            <person name="Russ C."/>
            <person name="Lennon N."/>
            <person name="Chapman S.B."/>
            <person name="Erlich R."/>
            <person name="Young S.K."/>
            <person name="Yandava C."/>
            <person name="Zeng Q."/>
            <person name="Fitzgerald M.F."/>
            <person name="Alvarado L."/>
            <person name="Anderson S."/>
            <person name="Berlin A."/>
            <person name="Chen Z."/>
            <person name="Freedman E."/>
            <person name="Gellesch M."/>
            <person name="Goldberg J."/>
            <person name="Green L."/>
            <person name="Griggs A."/>
            <person name="Gujja S."/>
            <person name="Heilman E.R."/>
            <person name="Heiman D."/>
            <person name="Hollinger A."/>
            <person name="Howarth C."/>
            <person name="Larson L."/>
            <person name="Mehta T."/>
            <person name="Neiman D."/>
            <person name="Pearson M."/>
            <person name="Roberts A."/>
            <person name="Ryan E."/>
            <person name="Saif S."/>
            <person name="Shea T."/>
            <person name="Shenoy N."/>
            <person name="Sisk P."/>
            <person name="Stolte C."/>
            <person name="Sykes S."/>
            <person name="White J."/>
            <person name="Haas B."/>
            <person name="Nusbaum C."/>
            <person name="Birren B."/>
        </authorList>
    </citation>
    <scope>NUCLEOTIDE SEQUENCE [LARGE SCALE GENOMIC DNA]</scope>
    <source>
        <strain evidence="1 2">S-IOM18</strain>
    </source>
</reference>
<dbReference type="Proteomes" id="UP000204294">
    <property type="component" value="Segment"/>
</dbReference>
<dbReference type="OrthoDB" id="39487at10239"/>
<sequence>MTTTQIPFLSNEAEAVGYIEEEEVTPLTEIYERVKHRLTTPQGKTGEYLESGTVTGEELHICPRVQREIATRQVNSYGQYNRMYARDLIVAIRPNGKKVDIDGQHTGLLEMASRRGDASLAEPMPCKFIKHPPDRTFEECIRIESEVFFAYNSYRKDPSYVDKMKTGRNFDVKEALEYDNNLIDCGIYIEGYDFLGDTDGIPMAGEYQWRQAIKQYGVPTVAKACQKLGELQQHPNWSTDKKGKPVTAIRADMVYMLSCLYDFMKWGKYNGKMKGKYDSLNKYIDTKLIENQRSSWYAGISGATVNVEGALRIIQEHNKTAGTITIGDDLIKSYKQKEDKYPFLAFLKTKQ</sequence>
<protein>
    <submittedName>
        <fullName evidence="1">Uncharacterized protein</fullName>
    </submittedName>
</protein>